<dbReference type="InterPro" id="IPR002525">
    <property type="entry name" value="Transp_IS110-like_N"/>
</dbReference>
<reference evidence="4 5" key="1">
    <citation type="submission" date="2020-02" db="EMBL/GenBank/DDBJ databases">
        <title>Genome sequence of strain CCNWXJ40-4.</title>
        <authorList>
            <person name="Gao J."/>
            <person name="Sun J."/>
        </authorList>
    </citation>
    <scope>NUCLEOTIDE SEQUENCE [LARGE SCALE GENOMIC DNA]</scope>
    <source>
        <strain evidence="4 5">CCNWXJ 40-4</strain>
    </source>
</reference>
<dbReference type="EMBL" id="JAAKZF010000229">
    <property type="protein sequence ID" value="NGO56193.1"/>
    <property type="molecule type" value="Genomic_DNA"/>
</dbReference>
<feature type="domain" description="Transposase IS110-like N-terminal" evidence="2">
    <location>
        <begin position="47"/>
        <end position="182"/>
    </location>
</feature>
<keyword evidence="5" id="KW-1185">Reference proteome</keyword>
<dbReference type="PANTHER" id="PTHR33055:SF3">
    <property type="entry name" value="PUTATIVE TRANSPOSASE FOR IS117-RELATED"/>
    <property type="match status" value="1"/>
</dbReference>
<dbReference type="Pfam" id="PF01548">
    <property type="entry name" value="DEDD_Tnp_IS110"/>
    <property type="match status" value="1"/>
</dbReference>
<evidence type="ECO:0000259" key="2">
    <source>
        <dbReference type="Pfam" id="PF01548"/>
    </source>
</evidence>
<evidence type="ECO:0000256" key="1">
    <source>
        <dbReference type="SAM" id="Coils"/>
    </source>
</evidence>
<evidence type="ECO:0000313" key="4">
    <source>
        <dbReference type="EMBL" id="NGO56193.1"/>
    </source>
</evidence>
<dbReference type="GO" id="GO:0004803">
    <property type="term" value="F:transposase activity"/>
    <property type="evidence" value="ECO:0007669"/>
    <property type="project" value="InterPro"/>
</dbReference>
<feature type="coiled-coil region" evidence="1">
    <location>
        <begin position="52"/>
        <end position="79"/>
    </location>
</feature>
<dbReference type="Pfam" id="PF02371">
    <property type="entry name" value="Transposase_20"/>
    <property type="match status" value="1"/>
</dbReference>
<protein>
    <submittedName>
        <fullName evidence="4">IS110 family transposase</fullName>
    </submittedName>
</protein>
<dbReference type="NCBIfam" id="NF033542">
    <property type="entry name" value="transpos_IS110"/>
    <property type="match status" value="1"/>
</dbReference>
<organism evidence="4 5">
    <name type="scientific">Allomesorhizobium camelthorni</name>
    <dbReference type="NCBI Taxonomy" id="475069"/>
    <lineage>
        <taxon>Bacteria</taxon>
        <taxon>Pseudomonadati</taxon>
        <taxon>Pseudomonadota</taxon>
        <taxon>Alphaproteobacteria</taxon>
        <taxon>Hyphomicrobiales</taxon>
        <taxon>Phyllobacteriaceae</taxon>
        <taxon>Allomesorhizobium</taxon>
    </lineage>
</organism>
<gene>
    <name evidence="4" type="ORF">G6N73_35495</name>
</gene>
<proteinExistence type="predicted"/>
<accession>A0A6G4WPS6</accession>
<dbReference type="InterPro" id="IPR047650">
    <property type="entry name" value="Transpos_IS110"/>
</dbReference>
<dbReference type="PANTHER" id="PTHR33055">
    <property type="entry name" value="TRANSPOSASE FOR INSERTION SEQUENCE ELEMENT IS1111A"/>
    <property type="match status" value="1"/>
</dbReference>
<dbReference type="GO" id="GO:0003677">
    <property type="term" value="F:DNA binding"/>
    <property type="evidence" value="ECO:0007669"/>
    <property type="project" value="InterPro"/>
</dbReference>
<dbReference type="RefSeq" id="WP_165034512.1">
    <property type="nucleotide sequence ID" value="NZ_JAAKZF010000229.1"/>
</dbReference>
<dbReference type="GO" id="GO:0006313">
    <property type="term" value="P:DNA transposition"/>
    <property type="evidence" value="ECO:0007669"/>
    <property type="project" value="InterPro"/>
</dbReference>
<dbReference type="InterPro" id="IPR003346">
    <property type="entry name" value="Transposase_20"/>
</dbReference>
<keyword evidence="1" id="KW-0175">Coiled coil</keyword>
<name>A0A6G4WPS6_9HYPH</name>
<dbReference type="AlphaFoldDB" id="A0A6G4WPS6"/>
<dbReference type="Proteomes" id="UP001642900">
    <property type="component" value="Unassembled WGS sequence"/>
</dbReference>
<evidence type="ECO:0000259" key="3">
    <source>
        <dbReference type="Pfam" id="PF02371"/>
    </source>
</evidence>
<sequence length="389" mass="44169">MPQSNDLSRSVATLCQEGTIVVVIEMSQSSWLVAGMLPGVERHPLKKLAPDENGLLRLVHRWRDEAAQLEREIERIVVAFEAGRDGFWLARWLRTRGIEAYVMHPSSVAVSREHRRAKTDRLDTELLMRAFLGWLRGEKRHCSMAAIPTIEEEDAKRPNREREKLVGDRTRIINRMKAALARLGIRGFNPTLRKAEEKLVALRTAEGIPLPENTQAEFRRDMARLRLVREQIKAIEQERLRKLETAAAAEKGPHAMVRLIASVIGVGIETADMLVHEVLSRNLRDRKAVARYAGLTGSPDESGTRRRERGLARAGNARVRRGMIQLAWRFLRFQKDSALAQWFRKRTEDGRGGTRKTMIVAVARRLLIALWRMATMGEIPQGVALRAAA</sequence>
<comment type="caution">
    <text evidence="4">The sequence shown here is derived from an EMBL/GenBank/DDBJ whole genome shotgun (WGS) entry which is preliminary data.</text>
</comment>
<evidence type="ECO:0000313" key="5">
    <source>
        <dbReference type="Proteomes" id="UP001642900"/>
    </source>
</evidence>
<feature type="domain" description="Transposase IS116/IS110/IS902 C-terminal" evidence="3">
    <location>
        <begin position="258"/>
        <end position="336"/>
    </location>
</feature>